<evidence type="ECO:0000313" key="2">
    <source>
        <dbReference type="Proteomes" id="UP000013167"/>
    </source>
</evidence>
<dbReference type="InterPro" id="IPR038389">
    <property type="entry name" value="PSMG2_sf"/>
</dbReference>
<keyword evidence="2" id="KW-1185">Reference proteome</keyword>
<gene>
    <name evidence="1" type="ORF">BN10_560067</name>
</gene>
<dbReference type="InterPro" id="IPR008492">
    <property type="entry name" value="Rv2714-like"/>
</dbReference>
<dbReference type="OrthoDB" id="150941at2"/>
<dbReference type="SUPFAM" id="SSF159659">
    <property type="entry name" value="Cgl1923-like"/>
    <property type="match status" value="1"/>
</dbReference>
<evidence type="ECO:0008006" key="3">
    <source>
        <dbReference type="Google" id="ProtNLM"/>
    </source>
</evidence>
<reference evidence="1 2" key="1">
    <citation type="journal article" date="2013" name="ISME J.">
        <title>A metabolic model for members of the genus Tetrasphaera involved in enhanced biological phosphorus removal.</title>
        <authorList>
            <person name="Kristiansen R."/>
            <person name="Nguyen H.T.T."/>
            <person name="Saunders A.M."/>
            <person name="Nielsen J.L."/>
            <person name="Wimmer R."/>
            <person name="Le V.Q."/>
            <person name="McIlroy S.J."/>
            <person name="Petrovski S."/>
            <person name="Seviour R.J."/>
            <person name="Calteau A."/>
            <person name="Nielsen K.L."/>
            <person name="Nielsen P.H."/>
        </authorList>
    </citation>
    <scope>NUCLEOTIDE SEQUENCE [LARGE SCALE GENOMIC DNA]</scope>
    <source>
        <strain evidence="1 2">Lp2</strain>
    </source>
</reference>
<dbReference type="EMBL" id="CAIZ01000126">
    <property type="protein sequence ID" value="CCH70374.1"/>
    <property type="molecule type" value="Genomic_DNA"/>
</dbReference>
<dbReference type="PIRSF" id="PIRSF028754">
    <property type="entry name" value="UCP028754"/>
    <property type="match status" value="1"/>
</dbReference>
<proteinExistence type="predicted"/>
<dbReference type="InterPro" id="IPR019151">
    <property type="entry name" value="Proteasome_assmbl_chaperone_2"/>
</dbReference>
<dbReference type="Pfam" id="PF09754">
    <property type="entry name" value="PAC2"/>
    <property type="match status" value="1"/>
</dbReference>
<dbReference type="HOGENOM" id="CLU_055821_1_0_11"/>
<sequence length="283" mass="30918">MIELEDVPELDNPIMIAAFEGWNDAGDAATAVVEHLSELWGAEAVAALDPEDYYDFQVNRPRVVIDGGKRRISWRTTRILIATDTPIGRDVVLIHGVEPSFRWRAFAIELMEFAQTADVQLVLTLGSLMADVAHSRPIPVTVSSDQEEVRHRFDAEMSNYEGPTGIVGVLADAAVQVGIPSVSAWAAIPHYAGHTPSPKATAALLTAIETLLDAPIDHGDLDEDGRAWQRGVDELAQGDPDIAEYVESLEEAQDTAELPEASGDAIAKEFERYLRRRGEEPTP</sequence>
<evidence type="ECO:0000313" key="1">
    <source>
        <dbReference type="EMBL" id="CCH70374.1"/>
    </source>
</evidence>
<dbReference type="RefSeq" id="WP_010850223.1">
    <property type="nucleotide sequence ID" value="NZ_HF570956.1"/>
</dbReference>
<dbReference type="Proteomes" id="UP000013167">
    <property type="component" value="Unassembled WGS sequence"/>
</dbReference>
<accession>N0E591</accession>
<organism evidence="1 2">
    <name type="scientific">Phycicoccus elongatus Lp2</name>
    <dbReference type="NCBI Taxonomy" id="1193181"/>
    <lineage>
        <taxon>Bacteria</taxon>
        <taxon>Bacillati</taxon>
        <taxon>Actinomycetota</taxon>
        <taxon>Actinomycetes</taxon>
        <taxon>Micrococcales</taxon>
        <taxon>Intrasporangiaceae</taxon>
        <taxon>Phycicoccus</taxon>
    </lineage>
</organism>
<dbReference type="AlphaFoldDB" id="N0E591"/>
<dbReference type="eggNOG" id="COG2047">
    <property type="taxonomic scope" value="Bacteria"/>
</dbReference>
<dbReference type="STRING" id="1193181.BN10_560067"/>
<name>N0E591_9MICO</name>
<dbReference type="Gene3D" id="3.40.50.10900">
    <property type="entry name" value="PAC-like subunit"/>
    <property type="match status" value="1"/>
</dbReference>
<protein>
    <recommendedName>
        <fullName evidence="3">Carboxylate--amine ligase</fullName>
    </recommendedName>
</protein>
<comment type="caution">
    <text evidence="1">The sequence shown here is derived from an EMBL/GenBank/DDBJ whole genome shotgun (WGS) entry which is preliminary data.</text>
</comment>